<gene>
    <name evidence="1" type="ORF">ABID14_001608</name>
</gene>
<reference evidence="1 2" key="1">
    <citation type="submission" date="2024-06" db="EMBL/GenBank/DDBJ databases">
        <title>Genomic Encyclopedia of Type Strains, Phase IV (KMG-IV): sequencing the most valuable type-strain genomes for metagenomic binning, comparative biology and taxonomic classification.</title>
        <authorList>
            <person name="Goeker M."/>
        </authorList>
    </citation>
    <scope>NUCLEOTIDE SEQUENCE [LARGE SCALE GENOMIC DNA]</scope>
    <source>
        <strain evidence="1 2">DSM 21460</strain>
    </source>
</reference>
<dbReference type="Proteomes" id="UP001549162">
    <property type="component" value="Unassembled WGS sequence"/>
</dbReference>
<sequence>MDLLKRNRINNYNDDRFSKKALLQHGCFFGE</sequence>
<name>A0ABV2JBJ7_9FIRM</name>
<protein>
    <submittedName>
        <fullName evidence="1">Uncharacterized protein</fullName>
    </submittedName>
</protein>
<evidence type="ECO:0000313" key="2">
    <source>
        <dbReference type="Proteomes" id="UP001549162"/>
    </source>
</evidence>
<proteinExistence type="predicted"/>
<comment type="caution">
    <text evidence="1">The sequence shown here is derived from an EMBL/GenBank/DDBJ whole genome shotgun (WGS) entry which is preliminary data.</text>
</comment>
<evidence type="ECO:0000313" key="1">
    <source>
        <dbReference type="EMBL" id="MET3617973.1"/>
    </source>
</evidence>
<dbReference type="EMBL" id="JBEPMA010000012">
    <property type="protein sequence ID" value="MET3617973.1"/>
    <property type="molecule type" value="Genomic_DNA"/>
</dbReference>
<accession>A0ABV2JBJ7</accession>
<keyword evidence="2" id="KW-1185">Reference proteome</keyword>
<organism evidence="1 2">
    <name type="scientific">Peptoniphilus olsenii</name>
    <dbReference type="NCBI Taxonomy" id="411570"/>
    <lineage>
        <taxon>Bacteria</taxon>
        <taxon>Bacillati</taxon>
        <taxon>Bacillota</taxon>
        <taxon>Tissierellia</taxon>
        <taxon>Tissierellales</taxon>
        <taxon>Peptoniphilaceae</taxon>
        <taxon>Peptoniphilus</taxon>
    </lineage>
</organism>